<gene>
    <name evidence="2" type="ORF">NK718_16400</name>
</gene>
<evidence type="ECO:0000313" key="2">
    <source>
        <dbReference type="EMBL" id="MCP8940109.1"/>
    </source>
</evidence>
<dbReference type="GO" id="GO:0032259">
    <property type="term" value="P:methylation"/>
    <property type="evidence" value="ECO:0007669"/>
    <property type="project" value="UniProtKB-KW"/>
</dbReference>
<evidence type="ECO:0000313" key="3">
    <source>
        <dbReference type="Proteomes" id="UP001205890"/>
    </source>
</evidence>
<dbReference type="RefSeq" id="WP_254744451.1">
    <property type="nucleotide sequence ID" value="NZ_JANCLU010000017.1"/>
</dbReference>
<reference evidence="2 3" key="1">
    <citation type="submission" date="2022-07" db="EMBL/GenBank/DDBJ databases">
        <authorList>
            <person name="Li W.-J."/>
            <person name="Deng Q.-Q."/>
        </authorList>
    </citation>
    <scope>NUCLEOTIDE SEQUENCE [LARGE SCALE GENOMIC DNA]</scope>
    <source>
        <strain evidence="2 3">SYSU M60028</strain>
    </source>
</reference>
<dbReference type="Proteomes" id="UP001205890">
    <property type="component" value="Unassembled WGS sequence"/>
</dbReference>
<organism evidence="2 3">
    <name type="scientific">Alsobacter ponti</name>
    <dbReference type="NCBI Taxonomy" id="2962936"/>
    <lineage>
        <taxon>Bacteria</taxon>
        <taxon>Pseudomonadati</taxon>
        <taxon>Pseudomonadota</taxon>
        <taxon>Alphaproteobacteria</taxon>
        <taxon>Hyphomicrobiales</taxon>
        <taxon>Alsobacteraceae</taxon>
        <taxon>Alsobacter</taxon>
    </lineage>
</organism>
<dbReference type="InterPro" id="IPR029063">
    <property type="entry name" value="SAM-dependent_MTases_sf"/>
</dbReference>
<protein>
    <submittedName>
        <fullName evidence="2">Class I SAM-dependent methyltransferase</fullName>
    </submittedName>
</protein>
<name>A0ABT1LF47_9HYPH</name>
<dbReference type="Pfam" id="PF13489">
    <property type="entry name" value="Methyltransf_23"/>
    <property type="match status" value="1"/>
</dbReference>
<dbReference type="InterPro" id="IPR013691">
    <property type="entry name" value="MeTrfase_14"/>
</dbReference>
<keyword evidence="2" id="KW-0808">Transferase</keyword>
<dbReference type="Gene3D" id="3.40.50.150">
    <property type="entry name" value="Vaccinia Virus protein VP39"/>
    <property type="match status" value="1"/>
</dbReference>
<keyword evidence="3" id="KW-1185">Reference proteome</keyword>
<keyword evidence="2" id="KW-0489">Methyltransferase</keyword>
<evidence type="ECO:0000259" key="1">
    <source>
        <dbReference type="Pfam" id="PF08484"/>
    </source>
</evidence>
<dbReference type="GO" id="GO:0008168">
    <property type="term" value="F:methyltransferase activity"/>
    <property type="evidence" value="ECO:0007669"/>
    <property type="project" value="UniProtKB-KW"/>
</dbReference>
<dbReference type="Gene3D" id="3.40.50.720">
    <property type="entry name" value="NAD(P)-binding Rossmann-like Domain"/>
    <property type="match status" value="1"/>
</dbReference>
<sequence>MADHCPVCSATTAIPFVARADVPILLNRLYPTREEARRAPTGPMDLVGCRSCGFVWNRAFDPDLIVYDQSYENDQTYSPAFMAHVRARADDVVSAIPAGDTIHVLEVGCGQGVFIGEVARAAGRRLGSATGFDPAWRGADGEGPAGSRIFRCYFDKSVADRLPTAPNVVASRHTIEHVPDPVGFLASIRDALGPASRARIFIETPCVEWIVQNQAMQDFFYEHCSLFSAEALALALKRAGFAAPSIRYVFGGQYLWAEAVASEDEAAHAPETGTLPHLDLQSFSESFIQRWRRDIREAAAQGPVALWGAGAKGVTFGLMVDEKAQYIDHVVDINPGKQNRYLPCSGLLVLGPEDAARRGARTIFIMNPGYVDEIREIAARVGITARLVPIH</sequence>
<dbReference type="EMBL" id="JANCLU010000017">
    <property type="protein sequence ID" value="MCP8940109.1"/>
    <property type="molecule type" value="Genomic_DNA"/>
</dbReference>
<comment type="caution">
    <text evidence="2">The sequence shown here is derived from an EMBL/GenBank/DDBJ whole genome shotgun (WGS) entry which is preliminary data.</text>
</comment>
<feature type="domain" description="C-methyltransferase" evidence="1">
    <location>
        <begin position="295"/>
        <end position="379"/>
    </location>
</feature>
<dbReference type="SUPFAM" id="SSF53335">
    <property type="entry name" value="S-adenosyl-L-methionine-dependent methyltransferases"/>
    <property type="match status" value="1"/>
</dbReference>
<dbReference type="Pfam" id="PF08484">
    <property type="entry name" value="Methyltransf_14"/>
    <property type="match status" value="1"/>
</dbReference>
<proteinExistence type="predicted"/>
<accession>A0ABT1LF47</accession>